<sequence length="154" mass="17497">MGHWGITRPILPRSGSNKPDSFNLLPISPFIFIVTSLPIFKTSIFTDNMDTTILQFQLSQQLPTITLILCNPSDHQLPIPVPMDVDEPELEVNIDLQERVPSEGTKAYDLRRPMPPRRSGLRRRIRLRRGECFAPPSEEVATLALKVAQLRLED</sequence>
<proteinExistence type="predicted"/>
<gene>
    <name evidence="2" type="ORF">B0T21DRAFT_448836</name>
</gene>
<name>A0AA40EMK3_9PEZI</name>
<evidence type="ECO:0000313" key="3">
    <source>
        <dbReference type="Proteomes" id="UP001172159"/>
    </source>
</evidence>
<keyword evidence="1" id="KW-0472">Membrane</keyword>
<organism evidence="2 3">
    <name type="scientific">Apiosordaria backusii</name>
    <dbReference type="NCBI Taxonomy" id="314023"/>
    <lineage>
        <taxon>Eukaryota</taxon>
        <taxon>Fungi</taxon>
        <taxon>Dikarya</taxon>
        <taxon>Ascomycota</taxon>
        <taxon>Pezizomycotina</taxon>
        <taxon>Sordariomycetes</taxon>
        <taxon>Sordariomycetidae</taxon>
        <taxon>Sordariales</taxon>
        <taxon>Lasiosphaeriaceae</taxon>
        <taxon>Apiosordaria</taxon>
    </lineage>
</organism>
<dbReference type="AlphaFoldDB" id="A0AA40EMK3"/>
<reference evidence="2" key="1">
    <citation type="submission" date="2023-06" db="EMBL/GenBank/DDBJ databases">
        <title>Genome-scale phylogeny and comparative genomics of the fungal order Sordariales.</title>
        <authorList>
            <consortium name="Lawrence Berkeley National Laboratory"/>
            <person name="Hensen N."/>
            <person name="Bonometti L."/>
            <person name="Westerberg I."/>
            <person name="Brannstrom I.O."/>
            <person name="Guillou S."/>
            <person name="Cros-Aarteil S."/>
            <person name="Calhoun S."/>
            <person name="Haridas S."/>
            <person name="Kuo A."/>
            <person name="Mondo S."/>
            <person name="Pangilinan J."/>
            <person name="Riley R."/>
            <person name="Labutti K."/>
            <person name="Andreopoulos B."/>
            <person name="Lipzen A."/>
            <person name="Chen C."/>
            <person name="Yanf M."/>
            <person name="Daum C."/>
            <person name="Ng V."/>
            <person name="Clum A."/>
            <person name="Steindorff A."/>
            <person name="Ohm R."/>
            <person name="Martin F."/>
            <person name="Silar P."/>
            <person name="Natvig D."/>
            <person name="Lalanne C."/>
            <person name="Gautier V."/>
            <person name="Ament-Velasquez S.L."/>
            <person name="Kruys A."/>
            <person name="Hutchinson M.I."/>
            <person name="Powell A.J."/>
            <person name="Barry K."/>
            <person name="Miller A.N."/>
            <person name="Grigoriev I.V."/>
            <person name="Debuchy R."/>
            <person name="Gladieux P."/>
            <person name="Thoren M.H."/>
            <person name="Johannesson H."/>
        </authorList>
    </citation>
    <scope>NUCLEOTIDE SEQUENCE</scope>
    <source>
        <strain evidence="2">CBS 540.89</strain>
    </source>
</reference>
<evidence type="ECO:0000313" key="2">
    <source>
        <dbReference type="EMBL" id="KAK0742102.1"/>
    </source>
</evidence>
<keyword evidence="1" id="KW-0812">Transmembrane</keyword>
<dbReference type="Proteomes" id="UP001172159">
    <property type="component" value="Unassembled WGS sequence"/>
</dbReference>
<protein>
    <submittedName>
        <fullName evidence="2">Uncharacterized protein</fullName>
    </submittedName>
</protein>
<evidence type="ECO:0000256" key="1">
    <source>
        <dbReference type="SAM" id="Phobius"/>
    </source>
</evidence>
<dbReference type="EMBL" id="JAUKTV010000003">
    <property type="protein sequence ID" value="KAK0742102.1"/>
    <property type="molecule type" value="Genomic_DNA"/>
</dbReference>
<keyword evidence="3" id="KW-1185">Reference proteome</keyword>
<feature type="transmembrane region" description="Helical" evidence="1">
    <location>
        <begin position="21"/>
        <end position="40"/>
    </location>
</feature>
<comment type="caution">
    <text evidence="2">The sequence shown here is derived from an EMBL/GenBank/DDBJ whole genome shotgun (WGS) entry which is preliminary data.</text>
</comment>
<keyword evidence="1" id="KW-1133">Transmembrane helix</keyword>
<accession>A0AA40EMK3</accession>